<evidence type="ECO:0000256" key="2">
    <source>
        <dbReference type="PROSITE-ProRule" id="PRU00169"/>
    </source>
</evidence>
<dbReference type="AlphaFoldDB" id="A0A7S4CYK1"/>
<feature type="modified residue" description="4-aspartylphosphate" evidence="2">
    <location>
        <position position="2"/>
    </location>
</feature>
<evidence type="ECO:0000256" key="3">
    <source>
        <dbReference type="SAM" id="MobiDB-lite"/>
    </source>
</evidence>
<dbReference type="EMBL" id="HBJA01061037">
    <property type="protein sequence ID" value="CAE0810426.1"/>
    <property type="molecule type" value="Transcribed_RNA"/>
</dbReference>
<organism evidence="5">
    <name type="scientific">Eutreptiella gymnastica</name>
    <dbReference type="NCBI Taxonomy" id="73025"/>
    <lineage>
        <taxon>Eukaryota</taxon>
        <taxon>Discoba</taxon>
        <taxon>Euglenozoa</taxon>
        <taxon>Euglenida</taxon>
        <taxon>Spirocuta</taxon>
        <taxon>Euglenophyceae</taxon>
        <taxon>Eutreptiales</taxon>
        <taxon>Eutreptiaceae</taxon>
        <taxon>Eutreptiella</taxon>
    </lineage>
</organism>
<dbReference type="PANTHER" id="PTHR43719:SF28">
    <property type="entry name" value="PEROXIDE STRESS-ACTIVATED HISTIDINE KINASE MAK1-RELATED"/>
    <property type="match status" value="1"/>
</dbReference>
<proteinExistence type="predicted"/>
<dbReference type="CDD" id="cd17546">
    <property type="entry name" value="REC_hyHK_CKI1_RcsC-like"/>
    <property type="match status" value="1"/>
</dbReference>
<dbReference type="PROSITE" id="PS50110">
    <property type="entry name" value="RESPONSE_REGULATORY"/>
    <property type="match status" value="1"/>
</dbReference>
<dbReference type="InterPro" id="IPR001789">
    <property type="entry name" value="Sig_transdc_resp-reg_receiver"/>
</dbReference>
<dbReference type="InterPro" id="IPR050956">
    <property type="entry name" value="2C_system_His_kinase"/>
</dbReference>
<dbReference type="Pfam" id="PF00072">
    <property type="entry name" value="Response_reg"/>
    <property type="match status" value="1"/>
</dbReference>
<dbReference type="Gene3D" id="3.40.50.2300">
    <property type="match status" value="1"/>
</dbReference>
<keyword evidence="1 2" id="KW-0597">Phosphoprotein</keyword>
<dbReference type="PANTHER" id="PTHR43719">
    <property type="entry name" value="TWO-COMPONENT HISTIDINE KINASE"/>
    <property type="match status" value="1"/>
</dbReference>
<evidence type="ECO:0000259" key="4">
    <source>
        <dbReference type="PROSITE" id="PS50110"/>
    </source>
</evidence>
<feature type="domain" description="Response regulatory" evidence="4">
    <location>
        <begin position="1"/>
        <end position="68"/>
    </location>
</feature>
<dbReference type="InterPro" id="IPR011006">
    <property type="entry name" value="CheY-like_superfamily"/>
</dbReference>
<feature type="region of interest" description="Disordered" evidence="3">
    <location>
        <begin position="71"/>
        <end position="115"/>
    </location>
</feature>
<sequence>MDINMPIMDGYEATREIRQVRSYRHTPIWGISANAETNDGRWMECGMTAMYQKPLKWAELRQALLSAVRDEPRHSSPYPNTLVHGDSQTNLAHTGPWSEAQSASSSRHPPWVSGADCRGSFGGTVPIPRYDRSSRDSGCSAGYMQVMPGVPTRVSFDARVL</sequence>
<dbReference type="SUPFAM" id="SSF52172">
    <property type="entry name" value="CheY-like"/>
    <property type="match status" value="1"/>
</dbReference>
<evidence type="ECO:0000313" key="5">
    <source>
        <dbReference type="EMBL" id="CAE0810426.1"/>
    </source>
</evidence>
<gene>
    <name evidence="5" type="ORF">EGYM00163_LOCUS21561</name>
</gene>
<protein>
    <recommendedName>
        <fullName evidence="4">Response regulatory domain-containing protein</fullName>
    </recommendedName>
</protein>
<evidence type="ECO:0000256" key="1">
    <source>
        <dbReference type="ARBA" id="ARBA00022553"/>
    </source>
</evidence>
<reference evidence="5" key="1">
    <citation type="submission" date="2021-01" db="EMBL/GenBank/DDBJ databases">
        <authorList>
            <person name="Corre E."/>
            <person name="Pelletier E."/>
            <person name="Niang G."/>
            <person name="Scheremetjew M."/>
            <person name="Finn R."/>
            <person name="Kale V."/>
            <person name="Holt S."/>
            <person name="Cochrane G."/>
            <person name="Meng A."/>
            <person name="Brown T."/>
            <person name="Cohen L."/>
        </authorList>
    </citation>
    <scope>NUCLEOTIDE SEQUENCE</scope>
    <source>
        <strain evidence="5">CCMP1594</strain>
    </source>
</reference>
<name>A0A7S4CYK1_9EUGL</name>
<dbReference type="GO" id="GO:0000160">
    <property type="term" value="P:phosphorelay signal transduction system"/>
    <property type="evidence" value="ECO:0007669"/>
    <property type="project" value="InterPro"/>
</dbReference>
<accession>A0A7S4CYK1</accession>